<dbReference type="AlphaFoldDB" id="A0A9W2WQ89"/>
<sequence length="383" mass="42806">MAESEAETPSTPGEFESKYFEFHGVRLPPFCRGKMEEIANFPVRPSDVWIVTYPKSGTSLLQEVVYLVSQGADPDEIGLMNIDEQLPVLEYPQPGLDIIKELTSPRLIKSHLPYRFLPSDLHSGDSKVIYMARNPKDLVVSYYQFHRSLRTMSYRGTFQEFCRRFMNDKLGYGSWFEHVQEFWEHRMDSNVLFLKYEDMHRGDGANLPQPSPPPATSFPFLSSSLPRDLRLVSAPEPLQASSPRPQAALSRSPRPLCVWVPRSGPPSRRRQAVGHTWSCVPPPRTLPRTPPRQQPCLCPQTSALVSSLHTPSPGGLSRASGPQARFGSSPGSSPSARCTFLPGCVVQIADLTSPKQTPEASPRVLCTFTRLHPGQRLCPPLLT</sequence>
<dbReference type="Proteomes" id="UP000248484">
    <property type="component" value="Chromosome 6"/>
</dbReference>
<comment type="catalytic activity">
    <reaction evidence="3">
        <text>4-ethylphenol + 3'-phosphoadenylyl sulfate = 4-ethylphenyl sulfate + adenosine 3',5'-bisphosphate + H(+)</text>
        <dbReference type="Rhea" id="RHEA:70607"/>
        <dbReference type="ChEBI" id="CHEBI:15378"/>
        <dbReference type="ChEBI" id="CHEBI:49584"/>
        <dbReference type="ChEBI" id="CHEBI:58339"/>
        <dbReference type="ChEBI" id="CHEBI:58343"/>
        <dbReference type="ChEBI" id="CHEBI:133681"/>
    </reaction>
    <physiologicalReaction direction="left-to-right" evidence="3">
        <dbReference type="Rhea" id="RHEA:70608"/>
    </physiologicalReaction>
</comment>
<dbReference type="PANTHER" id="PTHR11783">
    <property type="entry name" value="SULFOTRANSFERASE SULT"/>
    <property type="match status" value="1"/>
</dbReference>
<dbReference type="Pfam" id="PF00685">
    <property type="entry name" value="Sulfotransfer_1"/>
    <property type="match status" value="1"/>
</dbReference>
<dbReference type="RefSeq" id="XP_054941313.1">
    <property type="nucleotide sequence ID" value="XM_055085338.1"/>
</dbReference>
<reference evidence="8" key="1">
    <citation type="submission" date="2025-08" db="UniProtKB">
        <authorList>
            <consortium name="RefSeq"/>
        </authorList>
    </citation>
    <scope>IDENTIFICATION</scope>
    <source>
        <tissue evidence="8">Muscle</tissue>
    </source>
</reference>
<dbReference type="InterPro" id="IPR027417">
    <property type="entry name" value="P-loop_NTPase"/>
</dbReference>
<dbReference type="OrthoDB" id="205623at2759"/>
<gene>
    <name evidence="8" type="primary">SULT4A1</name>
</gene>
<accession>A0A9W2WQ89</accession>
<dbReference type="InterPro" id="IPR000863">
    <property type="entry name" value="Sulfotransferase_dom"/>
</dbReference>
<feature type="region of interest" description="Disordered" evidence="5">
    <location>
        <begin position="260"/>
        <end position="292"/>
    </location>
</feature>
<proteinExistence type="inferred from homology"/>
<dbReference type="GO" id="GO:0008146">
    <property type="term" value="F:sulfotransferase activity"/>
    <property type="evidence" value="ECO:0007669"/>
    <property type="project" value="InterPro"/>
</dbReference>
<dbReference type="GeneID" id="102988454"/>
<evidence type="ECO:0000256" key="1">
    <source>
        <dbReference type="ARBA" id="ARBA00005771"/>
    </source>
</evidence>
<dbReference type="EC" id="2.8.2.-" evidence="4"/>
<dbReference type="Gene3D" id="3.40.50.300">
    <property type="entry name" value="P-loop containing nucleotide triphosphate hydrolases"/>
    <property type="match status" value="1"/>
</dbReference>
<dbReference type="CTD" id="25830"/>
<evidence type="ECO:0000256" key="4">
    <source>
        <dbReference type="RuleBase" id="RU361155"/>
    </source>
</evidence>
<feature type="domain" description="Sulfotransferase" evidence="6">
    <location>
        <begin position="45"/>
        <end position="201"/>
    </location>
</feature>
<evidence type="ECO:0000256" key="5">
    <source>
        <dbReference type="SAM" id="MobiDB-lite"/>
    </source>
</evidence>
<evidence type="ECO:0000259" key="6">
    <source>
        <dbReference type="Pfam" id="PF00685"/>
    </source>
</evidence>
<comment type="similarity">
    <text evidence="1 4">Belongs to the sulfotransferase 1 family.</text>
</comment>
<feature type="compositionally biased region" description="Pro residues" evidence="5">
    <location>
        <begin position="280"/>
        <end position="292"/>
    </location>
</feature>
<feature type="region of interest" description="Disordered" evidence="5">
    <location>
        <begin position="307"/>
        <end position="332"/>
    </location>
</feature>
<evidence type="ECO:0000256" key="3">
    <source>
        <dbReference type="ARBA" id="ARBA00048219"/>
    </source>
</evidence>
<dbReference type="SUPFAM" id="SSF52540">
    <property type="entry name" value="P-loop containing nucleoside triphosphate hydrolases"/>
    <property type="match status" value="1"/>
</dbReference>
<keyword evidence="2 4" id="KW-0808">Transferase</keyword>
<protein>
    <recommendedName>
        <fullName evidence="4">Sulfotransferase</fullName>
        <ecNumber evidence="4">2.8.2.-</ecNumber>
    </recommendedName>
</protein>
<organism evidence="7 8">
    <name type="scientific">Physeter macrocephalus</name>
    <name type="common">Sperm whale</name>
    <name type="synonym">Physeter catodon</name>
    <dbReference type="NCBI Taxonomy" id="9755"/>
    <lineage>
        <taxon>Eukaryota</taxon>
        <taxon>Metazoa</taxon>
        <taxon>Chordata</taxon>
        <taxon>Craniata</taxon>
        <taxon>Vertebrata</taxon>
        <taxon>Euteleostomi</taxon>
        <taxon>Mammalia</taxon>
        <taxon>Eutheria</taxon>
        <taxon>Laurasiatheria</taxon>
        <taxon>Artiodactyla</taxon>
        <taxon>Whippomorpha</taxon>
        <taxon>Cetacea</taxon>
        <taxon>Odontoceti</taxon>
        <taxon>Physeteridae</taxon>
        <taxon>Physeter</taxon>
    </lineage>
</organism>
<evidence type="ECO:0000256" key="2">
    <source>
        <dbReference type="ARBA" id="ARBA00022679"/>
    </source>
</evidence>
<evidence type="ECO:0000313" key="7">
    <source>
        <dbReference type="Proteomes" id="UP000248484"/>
    </source>
</evidence>
<keyword evidence="7" id="KW-1185">Reference proteome</keyword>
<name>A0A9W2WQ89_PHYMC</name>
<evidence type="ECO:0000313" key="8">
    <source>
        <dbReference type="RefSeq" id="XP_054941313.1"/>
    </source>
</evidence>